<evidence type="ECO:0000259" key="5">
    <source>
        <dbReference type="Pfam" id="PF13007"/>
    </source>
</evidence>
<dbReference type="InterPro" id="IPR052344">
    <property type="entry name" value="Transposase-related"/>
</dbReference>
<feature type="domain" description="Transposase TnpC homeodomain" evidence="5">
    <location>
        <begin position="48"/>
        <end position="126"/>
    </location>
</feature>
<keyword evidence="8" id="KW-1185">Reference proteome</keyword>
<dbReference type="EMBL" id="JAKLJA010000108">
    <property type="protein sequence ID" value="MCG5079116.1"/>
    <property type="molecule type" value="Genomic_DNA"/>
</dbReference>
<sequence>MTNTPDLKRVPKAVQGYIHALEARVADDAQHIDKLDQHIGKLGLRIEQLEEQVRLLEAERFAPKSEKRKDRMFDEAELLARSEPGDEDDEGVLPEMPDTGLPPAGPPERRKVGRKPLPAHLPRERIEYDLPQDQRGCPCCGNAMHRIGEDISEQLHVETKWTVHQNVRAKYACRHCERHAEHTPVVVAPMPVQPLPGSHADASVLATVATAKYVDGMPLYRMQEAFARWQVPVSRGTLAHWVIRPSELHYARLYDALKKVLLSQALIHGDETTLQVLKEAGRSAQSKSYMWVYRSAQNCEQPVVLFEYQPGRGQEHPKAFLGDYGGMLMSDGYSAWRTIKTATHFGCMAHARRLFVKADKAAEKKAGDDSKPKTPNARVAKALEYFQILYRIEALAKGDLPDGQSRADYTYQLRQQHSAPVLEAFKAWLDELAPKVAPQSLLGKAIAYTRNQWEYLIRYVTDGCAPIDNNVCERDVRPFATSRKSWLFSDTVDGAKASATIYSLVLTCRACDVEPYEYLLHVLTELPQRAPDADVTDLLPFNYARLQQAKATPP</sequence>
<feature type="coiled-coil region" evidence="1">
    <location>
        <begin position="32"/>
        <end position="59"/>
    </location>
</feature>
<feature type="domain" description="Transposase IS66 C-terminal" evidence="6">
    <location>
        <begin position="503"/>
        <end position="540"/>
    </location>
</feature>
<evidence type="ECO:0000313" key="7">
    <source>
        <dbReference type="EMBL" id="MCG5079116.1"/>
    </source>
</evidence>
<dbReference type="Pfam" id="PF13005">
    <property type="entry name" value="zf-IS66"/>
    <property type="match status" value="1"/>
</dbReference>
<reference evidence="7" key="1">
    <citation type="submission" date="2022-01" db="EMBL/GenBank/DDBJ databases">
        <title>Genome sequence and assembly of Parabukholderia sp. RG36.</title>
        <authorList>
            <person name="Chhetri G."/>
        </authorList>
    </citation>
    <scope>NUCLEOTIDE SEQUENCE</scope>
    <source>
        <strain evidence="7">RG36</strain>
    </source>
</reference>
<evidence type="ECO:0000256" key="1">
    <source>
        <dbReference type="SAM" id="Coils"/>
    </source>
</evidence>
<dbReference type="InterPro" id="IPR024463">
    <property type="entry name" value="Transposase_TnpC_homeodom"/>
</dbReference>
<feature type="domain" description="Transposase IS66 central" evidence="3">
    <location>
        <begin position="198"/>
        <end position="496"/>
    </location>
</feature>
<dbReference type="PANTHER" id="PTHR33678">
    <property type="entry name" value="BLL1576 PROTEIN"/>
    <property type="match status" value="1"/>
</dbReference>
<organism evidence="7 8">
    <name type="scientific">Paraburkholderia tagetis</name>
    <dbReference type="NCBI Taxonomy" id="2913261"/>
    <lineage>
        <taxon>Bacteria</taxon>
        <taxon>Pseudomonadati</taxon>
        <taxon>Pseudomonadota</taxon>
        <taxon>Betaproteobacteria</taxon>
        <taxon>Burkholderiales</taxon>
        <taxon>Burkholderiaceae</taxon>
        <taxon>Paraburkholderia</taxon>
    </lineage>
</organism>
<name>A0A9X2A3H0_9BURK</name>
<protein>
    <submittedName>
        <fullName evidence="7">IS66 family transposase</fullName>
    </submittedName>
</protein>
<comment type="caution">
    <text evidence="7">The sequence shown here is derived from an EMBL/GenBank/DDBJ whole genome shotgun (WGS) entry which is preliminary data.</text>
</comment>
<dbReference type="InterPro" id="IPR024474">
    <property type="entry name" value="Znf_dom_IS66"/>
</dbReference>
<proteinExistence type="predicted"/>
<feature type="domain" description="Transposase IS66 zinc-finger binding" evidence="4">
    <location>
        <begin position="135"/>
        <end position="177"/>
    </location>
</feature>
<dbReference type="Proteomes" id="UP001139308">
    <property type="component" value="Unassembled WGS sequence"/>
</dbReference>
<dbReference type="RefSeq" id="WP_238469075.1">
    <property type="nucleotide sequence ID" value="NZ_JAKLJA010000108.1"/>
</dbReference>
<dbReference type="InterPro" id="IPR004291">
    <property type="entry name" value="Transposase_IS66_central"/>
</dbReference>
<keyword evidence="1" id="KW-0175">Coiled coil</keyword>
<evidence type="ECO:0000256" key="2">
    <source>
        <dbReference type="SAM" id="MobiDB-lite"/>
    </source>
</evidence>
<gene>
    <name evidence="7" type="ORF">L5014_38415</name>
</gene>
<evidence type="ECO:0000259" key="3">
    <source>
        <dbReference type="Pfam" id="PF03050"/>
    </source>
</evidence>
<dbReference type="Pfam" id="PF13817">
    <property type="entry name" value="DDE_Tnp_IS66_C"/>
    <property type="match status" value="1"/>
</dbReference>
<evidence type="ECO:0000313" key="8">
    <source>
        <dbReference type="Proteomes" id="UP001139308"/>
    </source>
</evidence>
<evidence type="ECO:0000259" key="6">
    <source>
        <dbReference type="Pfam" id="PF13817"/>
    </source>
</evidence>
<evidence type="ECO:0000259" key="4">
    <source>
        <dbReference type="Pfam" id="PF13005"/>
    </source>
</evidence>
<feature type="region of interest" description="Disordered" evidence="2">
    <location>
        <begin position="79"/>
        <end position="115"/>
    </location>
</feature>
<accession>A0A9X2A3H0</accession>
<dbReference type="InterPro" id="IPR039552">
    <property type="entry name" value="IS66_C"/>
</dbReference>
<dbReference type="NCBIfam" id="NF033517">
    <property type="entry name" value="transpos_IS66"/>
    <property type="match status" value="1"/>
</dbReference>
<dbReference type="AlphaFoldDB" id="A0A9X2A3H0"/>
<dbReference type="Pfam" id="PF03050">
    <property type="entry name" value="DDE_Tnp_IS66"/>
    <property type="match status" value="1"/>
</dbReference>
<dbReference type="Pfam" id="PF13007">
    <property type="entry name" value="LZ_Tnp_IS66"/>
    <property type="match status" value="1"/>
</dbReference>